<evidence type="ECO:0000256" key="7">
    <source>
        <dbReference type="SAM" id="SignalP"/>
    </source>
</evidence>
<reference evidence="11 12" key="1">
    <citation type="journal article" date="2015" name="Genome Announc.">
        <title>Draft Genome Sequence of Filamentous Marine Cyanobacterium Lyngbya confervoides Strain BDU141951.</title>
        <authorList>
            <person name="Chandrababunaidu M.M."/>
            <person name="Sen D."/>
            <person name="Tripathy S."/>
        </authorList>
    </citation>
    <scope>NUCLEOTIDE SEQUENCE [LARGE SCALE GENOMIC DNA]</scope>
    <source>
        <strain evidence="11 12">BDU141951</strain>
    </source>
</reference>
<dbReference type="InterPro" id="IPR004846">
    <property type="entry name" value="T2SS/T3SS_dom"/>
</dbReference>
<feature type="domain" description="AMIN" evidence="10">
    <location>
        <begin position="34"/>
        <end position="115"/>
    </location>
</feature>
<evidence type="ECO:0000256" key="4">
    <source>
        <dbReference type="RuleBase" id="RU004003"/>
    </source>
</evidence>
<dbReference type="PRINTS" id="PR00811">
    <property type="entry name" value="BCTERIALGSPD"/>
</dbReference>
<dbReference type="Proteomes" id="UP000031561">
    <property type="component" value="Unassembled WGS sequence"/>
</dbReference>
<evidence type="ECO:0000256" key="6">
    <source>
        <dbReference type="SAM" id="MobiDB-lite"/>
    </source>
</evidence>
<feature type="region of interest" description="Disordered" evidence="6">
    <location>
        <begin position="147"/>
        <end position="180"/>
    </location>
</feature>
<comment type="caution">
    <text evidence="11">The sequence shown here is derived from an EMBL/GenBank/DDBJ whole genome shotgun (WGS) entry which is preliminary data.</text>
</comment>
<evidence type="ECO:0000259" key="9">
    <source>
        <dbReference type="Pfam" id="PF03958"/>
    </source>
</evidence>
<feature type="chain" id="PRO_5044824314" evidence="7">
    <location>
        <begin position="28"/>
        <end position="673"/>
    </location>
</feature>
<evidence type="ECO:0000256" key="5">
    <source>
        <dbReference type="RuleBase" id="RU004004"/>
    </source>
</evidence>
<dbReference type="InterPro" id="IPR050810">
    <property type="entry name" value="Bact_Secretion_Sys_Channel"/>
</dbReference>
<dbReference type="PANTHER" id="PTHR30332:SF17">
    <property type="entry name" value="TYPE IV PILIATION SYSTEM PROTEIN DR_0774-RELATED"/>
    <property type="match status" value="1"/>
</dbReference>
<dbReference type="InterPro" id="IPR038591">
    <property type="entry name" value="NolW-like_sf"/>
</dbReference>
<dbReference type="InterPro" id="IPR021731">
    <property type="entry name" value="AMIN_dom"/>
</dbReference>
<dbReference type="GO" id="GO:0009279">
    <property type="term" value="C:cell outer membrane"/>
    <property type="evidence" value="ECO:0007669"/>
    <property type="project" value="UniProtKB-SubCell"/>
</dbReference>
<feature type="domain" description="Type II/III secretion system secretin-like" evidence="8">
    <location>
        <begin position="477"/>
        <end position="648"/>
    </location>
</feature>
<dbReference type="Pfam" id="PF00263">
    <property type="entry name" value="Secretin"/>
    <property type="match status" value="1"/>
</dbReference>
<comment type="similarity">
    <text evidence="4">Belongs to the bacterial secretin family.</text>
</comment>
<comment type="subcellular location">
    <subcellularLocation>
        <location evidence="5">Cell outer membrane</location>
    </subcellularLocation>
    <subcellularLocation>
        <location evidence="1">Membrane</location>
    </subcellularLocation>
</comment>
<feature type="domain" description="NolW-like" evidence="9">
    <location>
        <begin position="347"/>
        <end position="401"/>
    </location>
</feature>
<gene>
    <name evidence="11" type="ORF">QQ91_0000325</name>
</gene>
<evidence type="ECO:0000313" key="11">
    <source>
        <dbReference type="EMBL" id="MCM1981280.1"/>
    </source>
</evidence>
<dbReference type="AlphaFoldDB" id="A0ABD4SYV3"/>
<keyword evidence="3" id="KW-0472">Membrane</keyword>
<evidence type="ECO:0000256" key="1">
    <source>
        <dbReference type="ARBA" id="ARBA00004370"/>
    </source>
</evidence>
<keyword evidence="2 7" id="KW-0732">Signal</keyword>
<protein>
    <submittedName>
        <fullName evidence="11">AMIN domain-containing protein</fullName>
    </submittedName>
</protein>
<dbReference type="InterPro" id="IPR005644">
    <property type="entry name" value="NolW-like"/>
</dbReference>
<feature type="region of interest" description="Disordered" evidence="6">
    <location>
        <begin position="300"/>
        <end position="335"/>
    </location>
</feature>
<dbReference type="InterPro" id="IPR001775">
    <property type="entry name" value="GspD/PilQ"/>
</dbReference>
<dbReference type="Pfam" id="PF11741">
    <property type="entry name" value="AMIN"/>
    <property type="match status" value="1"/>
</dbReference>
<keyword evidence="12" id="KW-1185">Reference proteome</keyword>
<evidence type="ECO:0000313" key="12">
    <source>
        <dbReference type="Proteomes" id="UP000031561"/>
    </source>
</evidence>
<keyword evidence="5" id="KW-0813">Transport</keyword>
<sequence>MNGFKGTAAFAIAGLAASTAVIQPAHAAQTEITDLRLSPTANGVQLDLQVRGNSRPPIFSVNRGNSTIVDISNSQLRLVSGNSFSESEPTAGLRRLQVSQLDANTVRIVVEGEGTAPILDITRREATNGILVMSFERGAELTAAGDRPSLGAQEAPSGQSANPVPPNRPRASAPPVGDISVGAINADPERIELGSAQIIPKLLLRDAPAREVLTLLGRASGLNVAFAESGEAEGGPTISLDIENESVDDVFNYVIRLTGLQANRVGQTVFVGKELPGDAQNRVVRTLRLNQMRATAKTTYSTSIQTEAQTGGNVSSDSDSGATAETAINRSTVTEDQIEGTGAKEILESYGANGGQGGSTLLTGLEAVADSRTNSITLIGTPRKVEIASQLLTQLDVRKRQVAVNVKFVDVNLLNGKLSNADLQFRANDNLGIGVLNNGAGRAFGAIFGSGAAVLSPANVVTTLTDTFIGTIFAEVTNNNAKILTNPTLMVQEGSSAQVNLTEQIFSGFEVTDTSDASASGAETRSQTRKPIIQNAGVILNVTVDRIDDNGFVSLSLSPEVSSPSGRSFEDGGSEALLLQQRRLETGMVRLRDGQTMVLTGIIRDQDRVDISKVPILGDIPLLGRLFRDENKTRERSELVVLVTPQILDDSDQSTFGYQYRPSPGVAPTLRRP</sequence>
<proteinExistence type="inferred from homology"/>
<dbReference type="Pfam" id="PF03958">
    <property type="entry name" value="Secretin_N"/>
    <property type="match status" value="1"/>
</dbReference>
<evidence type="ECO:0000259" key="10">
    <source>
        <dbReference type="Pfam" id="PF11741"/>
    </source>
</evidence>
<dbReference type="EMBL" id="JTHE03000004">
    <property type="protein sequence ID" value="MCM1981280.1"/>
    <property type="molecule type" value="Genomic_DNA"/>
</dbReference>
<feature type="region of interest" description="Disordered" evidence="6">
    <location>
        <begin position="654"/>
        <end position="673"/>
    </location>
</feature>
<evidence type="ECO:0000256" key="3">
    <source>
        <dbReference type="ARBA" id="ARBA00023136"/>
    </source>
</evidence>
<dbReference type="RefSeq" id="WP_166278528.1">
    <property type="nucleotide sequence ID" value="NZ_JTHE03000004.1"/>
</dbReference>
<organism evidence="11 12">
    <name type="scientific">Lyngbya confervoides BDU141951</name>
    <dbReference type="NCBI Taxonomy" id="1574623"/>
    <lineage>
        <taxon>Bacteria</taxon>
        <taxon>Bacillati</taxon>
        <taxon>Cyanobacteriota</taxon>
        <taxon>Cyanophyceae</taxon>
        <taxon>Oscillatoriophycideae</taxon>
        <taxon>Oscillatoriales</taxon>
        <taxon>Microcoleaceae</taxon>
        <taxon>Lyngbya</taxon>
    </lineage>
</organism>
<dbReference type="Gene3D" id="3.30.1370.120">
    <property type="match status" value="1"/>
</dbReference>
<accession>A0ABD4SYV3</accession>
<dbReference type="PANTHER" id="PTHR30332">
    <property type="entry name" value="PROBABLE GENERAL SECRETION PATHWAY PROTEIN D"/>
    <property type="match status" value="1"/>
</dbReference>
<feature type="signal peptide" evidence="7">
    <location>
        <begin position="1"/>
        <end position="27"/>
    </location>
</feature>
<evidence type="ECO:0000259" key="8">
    <source>
        <dbReference type="Pfam" id="PF00263"/>
    </source>
</evidence>
<name>A0ABD4SYV3_9CYAN</name>
<dbReference type="Gene3D" id="2.60.40.3500">
    <property type="match status" value="1"/>
</dbReference>
<evidence type="ECO:0000256" key="2">
    <source>
        <dbReference type="ARBA" id="ARBA00022729"/>
    </source>
</evidence>